<gene>
    <name evidence="1" type="ORF">S01H1_78542</name>
</gene>
<name>X0YH46_9ZZZZ</name>
<evidence type="ECO:0000313" key="1">
    <source>
        <dbReference type="EMBL" id="GAG46492.1"/>
    </source>
</evidence>
<dbReference type="EMBL" id="BARS01052867">
    <property type="protein sequence ID" value="GAG46492.1"/>
    <property type="molecule type" value="Genomic_DNA"/>
</dbReference>
<feature type="non-terminal residue" evidence="1">
    <location>
        <position position="46"/>
    </location>
</feature>
<organism evidence="1">
    <name type="scientific">marine sediment metagenome</name>
    <dbReference type="NCBI Taxonomy" id="412755"/>
    <lineage>
        <taxon>unclassified sequences</taxon>
        <taxon>metagenomes</taxon>
        <taxon>ecological metagenomes</taxon>
    </lineage>
</organism>
<reference evidence="1" key="1">
    <citation type="journal article" date="2014" name="Front. Microbiol.">
        <title>High frequency of phylogenetically diverse reductive dehalogenase-homologous genes in deep subseafloor sedimentary metagenomes.</title>
        <authorList>
            <person name="Kawai M."/>
            <person name="Futagami T."/>
            <person name="Toyoda A."/>
            <person name="Takaki Y."/>
            <person name="Nishi S."/>
            <person name="Hori S."/>
            <person name="Arai W."/>
            <person name="Tsubouchi T."/>
            <person name="Morono Y."/>
            <person name="Uchiyama I."/>
            <person name="Ito T."/>
            <person name="Fujiyama A."/>
            <person name="Inagaki F."/>
            <person name="Takami H."/>
        </authorList>
    </citation>
    <scope>NUCLEOTIDE SEQUENCE</scope>
    <source>
        <strain evidence="1">Expedition CK06-06</strain>
    </source>
</reference>
<dbReference type="AlphaFoldDB" id="X0YH46"/>
<comment type="caution">
    <text evidence="1">The sequence shown here is derived from an EMBL/GenBank/DDBJ whole genome shotgun (WGS) entry which is preliminary data.</text>
</comment>
<protein>
    <submittedName>
        <fullName evidence="1">Uncharacterized protein</fullName>
    </submittedName>
</protein>
<proteinExistence type="predicted"/>
<accession>X0YH46</accession>
<sequence length="46" mass="5045">MVKESLLHNLLQSALDPQRVFPREEAASYAVDGLIPQVAVLPVTVE</sequence>